<keyword evidence="1" id="KW-1133">Transmembrane helix</keyword>
<dbReference type="Proteomes" id="UP000024635">
    <property type="component" value="Unassembled WGS sequence"/>
</dbReference>
<comment type="caution">
    <text evidence="2">The sequence shown here is derived from an EMBL/GenBank/DDBJ whole genome shotgun (WGS) entry which is preliminary data.</text>
</comment>
<reference evidence="3" key="1">
    <citation type="journal article" date="2015" name="Nat. Genet.">
        <title>The genome and transcriptome of the zoonotic hookworm Ancylostoma ceylanicum identify infection-specific gene families.</title>
        <authorList>
            <person name="Schwarz E.M."/>
            <person name="Hu Y."/>
            <person name="Antoshechkin I."/>
            <person name="Miller M.M."/>
            <person name="Sternberg P.W."/>
            <person name="Aroian R.V."/>
        </authorList>
    </citation>
    <scope>NUCLEOTIDE SEQUENCE</scope>
    <source>
        <strain evidence="3">HY135</strain>
    </source>
</reference>
<protein>
    <submittedName>
        <fullName evidence="2">Uncharacterized protein</fullName>
    </submittedName>
</protein>
<gene>
    <name evidence="2" type="primary">Acey_s0638.g970</name>
    <name evidence="2" type="ORF">Y032_0638g970</name>
</gene>
<accession>A0A016WLE5</accession>
<evidence type="ECO:0000256" key="1">
    <source>
        <dbReference type="SAM" id="Phobius"/>
    </source>
</evidence>
<proteinExistence type="predicted"/>
<keyword evidence="3" id="KW-1185">Reference proteome</keyword>
<name>A0A016WLE5_9BILA</name>
<keyword evidence="1" id="KW-0812">Transmembrane</keyword>
<evidence type="ECO:0000313" key="2">
    <source>
        <dbReference type="EMBL" id="EYC39858.1"/>
    </source>
</evidence>
<evidence type="ECO:0000313" key="3">
    <source>
        <dbReference type="Proteomes" id="UP000024635"/>
    </source>
</evidence>
<feature type="transmembrane region" description="Helical" evidence="1">
    <location>
        <begin position="72"/>
        <end position="92"/>
    </location>
</feature>
<dbReference type="AlphaFoldDB" id="A0A016WLE5"/>
<keyword evidence="1" id="KW-0472">Membrane</keyword>
<sequence>MNPDDHLCFGKLFDDDDDQTDEGKAMLCSFLPGIAPKCFPKIKFVLIESNEKVLTVFLRTIAMPVPALDGKAFLAASSYSFLLVSLNLSLLASMHTLNKVQKN</sequence>
<dbReference type="EMBL" id="JARK01000238">
    <property type="protein sequence ID" value="EYC39858.1"/>
    <property type="molecule type" value="Genomic_DNA"/>
</dbReference>
<organism evidence="2 3">
    <name type="scientific">Ancylostoma ceylanicum</name>
    <dbReference type="NCBI Taxonomy" id="53326"/>
    <lineage>
        <taxon>Eukaryota</taxon>
        <taxon>Metazoa</taxon>
        <taxon>Ecdysozoa</taxon>
        <taxon>Nematoda</taxon>
        <taxon>Chromadorea</taxon>
        <taxon>Rhabditida</taxon>
        <taxon>Rhabditina</taxon>
        <taxon>Rhabditomorpha</taxon>
        <taxon>Strongyloidea</taxon>
        <taxon>Ancylostomatidae</taxon>
        <taxon>Ancylostomatinae</taxon>
        <taxon>Ancylostoma</taxon>
    </lineage>
</organism>